<feature type="compositionally biased region" description="Basic residues" evidence="1">
    <location>
        <begin position="47"/>
        <end position="61"/>
    </location>
</feature>
<evidence type="ECO:0000313" key="2">
    <source>
        <dbReference type="EMBL" id="KAE9324914.1"/>
    </source>
</evidence>
<gene>
    <name evidence="2" type="ORF">PR003_g16614</name>
</gene>
<comment type="caution">
    <text evidence="2">The sequence shown here is derived from an EMBL/GenBank/DDBJ whole genome shotgun (WGS) entry which is preliminary data.</text>
</comment>
<sequence>MEQLALAAVTVNVWALEAGSTALIVGDVIANGVGETPAPRLYVSPRHTPHPIHGGRQKRRYGGPECTSTTHTWGSPYTPRRRTWSWHWDAPGIFVELSNSGGLDVGWTWTPHH</sequence>
<protein>
    <submittedName>
        <fullName evidence="2">Uncharacterized protein</fullName>
    </submittedName>
</protein>
<feature type="region of interest" description="Disordered" evidence="1">
    <location>
        <begin position="40"/>
        <end position="73"/>
    </location>
</feature>
<proteinExistence type="predicted"/>
<accession>A0A6A4EF22</accession>
<dbReference type="EMBL" id="QXFT01001223">
    <property type="protein sequence ID" value="KAE9324914.1"/>
    <property type="molecule type" value="Genomic_DNA"/>
</dbReference>
<name>A0A6A4EF22_9STRA</name>
<evidence type="ECO:0000313" key="3">
    <source>
        <dbReference type="Proteomes" id="UP000434957"/>
    </source>
</evidence>
<organism evidence="2 3">
    <name type="scientific">Phytophthora rubi</name>
    <dbReference type="NCBI Taxonomy" id="129364"/>
    <lineage>
        <taxon>Eukaryota</taxon>
        <taxon>Sar</taxon>
        <taxon>Stramenopiles</taxon>
        <taxon>Oomycota</taxon>
        <taxon>Peronosporomycetes</taxon>
        <taxon>Peronosporales</taxon>
        <taxon>Peronosporaceae</taxon>
        <taxon>Phytophthora</taxon>
    </lineage>
</organism>
<dbReference type="AlphaFoldDB" id="A0A6A4EF22"/>
<reference evidence="2 3" key="1">
    <citation type="submission" date="2018-08" db="EMBL/GenBank/DDBJ databases">
        <title>Genomic investigation of the strawberry pathogen Phytophthora fragariae indicates pathogenicity is determined by transcriptional variation in three key races.</title>
        <authorList>
            <person name="Adams T.M."/>
            <person name="Armitage A.D."/>
            <person name="Sobczyk M.K."/>
            <person name="Bates H.J."/>
            <person name="Dunwell J.M."/>
            <person name="Nellist C.F."/>
            <person name="Harrison R.J."/>
        </authorList>
    </citation>
    <scope>NUCLEOTIDE SEQUENCE [LARGE SCALE GENOMIC DNA]</scope>
    <source>
        <strain evidence="2 3">SCRP333</strain>
    </source>
</reference>
<evidence type="ECO:0000256" key="1">
    <source>
        <dbReference type="SAM" id="MobiDB-lite"/>
    </source>
</evidence>
<dbReference type="Proteomes" id="UP000434957">
    <property type="component" value="Unassembled WGS sequence"/>
</dbReference>
<keyword evidence="3" id="KW-1185">Reference proteome</keyword>